<keyword evidence="4" id="KW-1185">Reference proteome</keyword>
<evidence type="ECO:0000313" key="5">
    <source>
        <dbReference type="RefSeq" id="XP_026668070.1"/>
    </source>
</evidence>
<evidence type="ECO:0000256" key="1">
    <source>
        <dbReference type="ARBA" id="ARBA00022737"/>
    </source>
</evidence>
<dbReference type="Pfam" id="PF12796">
    <property type="entry name" value="Ank_2"/>
    <property type="match status" value="4"/>
</dbReference>
<dbReference type="InterPro" id="IPR036770">
    <property type="entry name" value="Ankyrin_rpt-contain_sf"/>
</dbReference>
<name>A0AAJ7RZB9_9HYME</name>
<dbReference type="PANTHER" id="PTHR24198:SF165">
    <property type="entry name" value="ANKYRIN REPEAT-CONTAINING PROTEIN-RELATED"/>
    <property type="match status" value="1"/>
</dbReference>
<accession>A0AAJ7RZB9</accession>
<feature type="repeat" description="ANK" evidence="3">
    <location>
        <begin position="107"/>
        <end position="139"/>
    </location>
</feature>
<dbReference type="KEGG" id="ccal:108623444"/>
<dbReference type="InterPro" id="IPR002110">
    <property type="entry name" value="Ankyrin_rpt"/>
</dbReference>
<keyword evidence="2 3" id="KW-0040">ANK repeat</keyword>
<dbReference type="PROSITE" id="PS50088">
    <property type="entry name" value="ANK_REPEAT"/>
    <property type="match status" value="10"/>
</dbReference>
<evidence type="ECO:0000256" key="3">
    <source>
        <dbReference type="PROSITE-ProRule" id="PRU00023"/>
    </source>
</evidence>
<feature type="repeat" description="ANK" evidence="3">
    <location>
        <begin position="371"/>
        <end position="405"/>
    </location>
</feature>
<dbReference type="SUPFAM" id="SSF48403">
    <property type="entry name" value="Ankyrin repeat"/>
    <property type="match status" value="2"/>
</dbReference>
<dbReference type="RefSeq" id="XP_026668070.1">
    <property type="nucleotide sequence ID" value="XM_026812269.1"/>
</dbReference>
<dbReference type="PANTHER" id="PTHR24198">
    <property type="entry name" value="ANKYRIN REPEAT AND PROTEIN KINASE DOMAIN-CONTAINING PROTEIN"/>
    <property type="match status" value="1"/>
</dbReference>
<dbReference type="PRINTS" id="PR01415">
    <property type="entry name" value="ANKYRIN"/>
</dbReference>
<evidence type="ECO:0000256" key="2">
    <source>
        <dbReference type="ARBA" id="ARBA00023043"/>
    </source>
</evidence>
<dbReference type="Pfam" id="PF00023">
    <property type="entry name" value="Ank"/>
    <property type="match status" value="1"/>
</dbReference>
<protein>
    <submittedName>
        <fullName evidence="5">Uncharacterized protein LOC108623444</fullName>
    </submittedName>
</protein>
<feature type="repeat" description="ANK" evidence="3">
    <location>
        <begin position="439"/>
        <end position="471"/>
    </location>
</feature>
<proteinExistence type="predicted"/>
<dbReference type="AlphaFoldDB" id="A0AAJ7RZB9"/>
<feature type="repeat" description="ANK" evidence="3">
    <location>
        <begin position="140"/>
        <end position="172"/>
    </location>
</feature>
<reference evidence="5" key="1">
    <citation type="submission" date="2025-08" db="UniProtKB">
        <authorList>
            <consortium name="RefSeq"/>
        </authorList>
    </citation>
    <scope>IDENTIFICATION</scope>
    <source>
        <tissue evidence="5">Whole body</tissue>
    </source>
</reference>
<feature type="repeat" description="ANK" evidence="3">
    <location>
        <begin position="406"/>
        <end position="438"/>
    </location>
</feature>
<dbReference type="Gene3D" id="1.25.40.20">
    <property type="entry name" value="Ankyrin repeat-containing domain"/>
    <property type="match status" value="5"/>
</dbReference>
<evidence type="ECO:0000313" key="4">
    <source>
        <dbReference type="Proteomes" id="UP000694925"/>
    </source>
</evidence>
<dbReference type="SMART" id="SM00248">
    <property type="entry name" value="ANK"/>
    <property type="match status" value="13"/>
</dbReference>
<feature type="repeat" description="ANK" evidence="3">
    <location>
        <begin position="74"/>
        <end position="106"/>
    </location>
</feature>
<feature type="repeat" description="ANK" evidence="3">
    <location>
        <begin position="472"/>
        <end position="504"/>
    </location>
</feature>
<feature type="repeat" description="ANK" evidence="3">
    <location>
        <begin position="276"/>
        <end position="308"/>
    </location>
</feature>
<keyword evidence="1" id="KW-0677">Repeat</keyword>
<feature type="repeat" description="ANK" evidence="3">
    <location>
        <begin position="505"/>
        <end position="537"/>
    </location>
</feature>
<dbReference type="Proteomes" id="UP000694925">
    <property type="component" value="Unplaced"/>
</dbReference>
<organism evidence="4 5">
    <name type="scientific">Ceratina calcarata</name>
    <dbReference type="NCBI Taxonomy" id="156304"/>
    <lineage>
        <taxon>Eukaryota</taxon>
        <taxon>Metazoa</taxon>
        <taxon>Ecdysozoa</taxon>
        <taxon>Arthropoda</taxon>
        <taxon>Hexapoda</taxon>
        <taxon>Insecta</taxon>
        <taxon>Pterygota</taxon>
        <taxon>Neoptera</taxon>
        <taxon>Endopterygota</taxon>
        <taxon>Hymenoptera</taxon>
        <taxon>Apocrita</taxon>
        <taxon>Aculeata</taxon>
        <taxon>Apoidea</taxon>
        <taxon>Anthophila</taxon>
        <taxon>Apidae</taxon>
        <taxon>Ceratina</taxon>
        <taxon>Zadontomerus</taxon>
    </lineage>
</organism>
<dbReference type="GeneID" id="108623444"/>
<dbReference type="PROSITE" id="PS50297">
    <property type="entry name" value="ANK_REP_REGION"/>
    <property type="match status" value="10"/>
</dbReference>
<sequence length="626" mass="70814">MSDKKRLYREMMSVVEEGNLNRLKELINTLQPSNSPSWVEVYRLIRCAVENNHPESADLLLTDIVKYDNQKVVPNEQLLHYAASRDDIEMIKLLITKGISVDVTNEFGWTPLQCAVMNNHLEGVQLLLSYGANVDAKDNDGHTAIHHSIMEGNQNIAKLLLQHKTNISLGKNDKNTLQLAIDDQYSIAIDKTLQTVYFCFKNKKNGLRDAVCGRGRKCEFIVKSFLTYGIVLSPEDVNDSELVCASVEKGHIKIVKKLLELGADVNQLHENAIFNKSTTLLHMAVITKQREMVELLINYKANVNALDERNFTAMHEAALNDDLEIMELLMDNGARIKDQYKLLCIAAETASKKFVELLLQHDINVNGKNTDGTTAIHSCVLRHPINYEILKLLIDKGADINARNNYRRTALHEAVRAKNVKVVKLLLNCNADVNSEDVDGTTPLFDSTVRGAVEICELLVKKGAKLNIKRYKRPTPLHVAASINNLDIMKILLRSGADVDCVDECGNTALHRASIRSHYDIVAILLRYGSDINIVNQENRTALYYTLEESLHILVQHVIILRVAKLYVHASNIAESETAINDKLRFINWTKYEEECNKELERMRREKINNSNISFYDILKMGCGKN</sequence>
<feature type="repeat" description="ANK" evidence="3">
    <location>
        <begin position="309"/>
        <end position="341"/>
    </location>
</feature>
<gene>
    <name evidence="5" type="primary">LOC108623444</name>
</gene>